<accession>A0ABD3C551</accession>
<reference evidence="2" key="1">
    <citation type="journal article" date="2024" name="IScience">
        <title>Strigolactones Initiate the Formation of Haustorium-like Structures in Castilleja.</title>
        <authorList>
            <person name="Buerger M."/>
            <person name="Peterson D."/>
            <person name="Chory J."/>
        </authorList>
    </citation>
    <scope>NUCLEOTIDE SEQUENCE [LARGE SCALE GENOMIC DNA]</scope>
</reference>
<proteinExistence type="predicted"/>
<name>A0ABD3C551_9LAMI</name>
<sequence>MHKYLSLRHSSKEGDDTEVQKKVMFCFRVISNCFGDSAKAQENFQILDQLKDGNVWKISTRLIDPNTSALQASSLRHQLYDHFREFLLDARVLKCSGSTELVLSCMAILVMRLRHLNAQLGQHRQQHEDTERARQQDLDVDDFINRKLAAKIRRQKAQWSSYADNTDLNPNNLSGTNPKEILILLIYRTIVKVSVFPAVKATVEVSTQVTSGGRREPQGTRC</sequence>
<evidence type="ECO:0000313" key="1">
    <source>
        <dbReference type="EMBL" id="KAL3624930.1"/>
    </source>
</evidence>
<dbReference type="Proteomes" id="UP001632038">
    <property type="component" value="Unassembled WGS sequence"/>
</dbReference>
<dbReference type="AlphaFoldDB" id="A0ABD3C551"/>
<evidence type="ECO:0000313" key="2">
    <source>
        <dbReference type="Proteomes" id="UP001632038"/>
    </source>
</evidence>
<keyword evidence="2" id="KW-1185">Reference proteome</keyword>
<dbReference type="EMBL" id="JAVIJP010000053">
    <property type="protein sequence ID" value="KAL3624930.1"/>
    <property type="molecule type" value="Genomic_DNA"/>
</dbReference>
<gene>
    <name evidence="1" type="ORF">CASFOL_031598</name>
</gene>
<protein>
    <submittedName>
        <fullName evidence="1">Uncharacterized protein</fullName>
    </submittedName>
</protein>
<comment type="caution">
    <text evidence="1">The sequence shown here is derived from an EMBL/GenBank/DDBJ whole genome shotgun (WGS) entry which is preliminary data.</text>
</comment>
<organism evidence="1 2">
    <name type="scientific">Castilleja foliolosa</name>
    <dbReference type="NCBI Taxonomy" id="1961234"/>
    <lineage>
        <taxon>Eukaryota</taxon>
        <taxon>Viridiplantae</taxon>
        <taxon>Streptophyta</taxon>
        <taxon>Embryophyta</taxon>
        <taxon>Tracheophyta</taxon>
        <taxon>Spermatophyta</taxon>
        <taxon>Magnoliopsida</taxon>
        <taxon>eudicotyledons</taxon>
        <taxon>Gunneridae</taxon>
        <taxon>Pentapetalae</taxon>
        <taxon>asterids</taxon>
        <taxon>lamiids</taxon>
        <taxon>Lamiales</taxon>
        <taxon>Orobanchaceae</taxon>
        <taxon>Pedicularideae</taxon>
        <taxon>Castillejinae</taxon>
        <taxon>Castilleja</taxon>
    </lineage>
</organism>
<dbReference type="Pfam" id="PF20168">
    <property type="entry name" value="PDS5"/>
    <property type="match status" value="1"/>
</dbReference>